<evidence type="ECO:0000256" key="1">
    <source>
        <dbReference type="ARBA" id="ARBA00009600"/>
    </source>
</evidence>
<dbReference type="InterPro" id="IPR003774">
    <property type="entry name" value="AlgH-like"/>
</dbReference>
<name>A0A0A0D122_9PROT</name>
<dbReference type="SUPFAM" id="SSF143456">
    <property type="entry name" value="VC0467-like"/>
    <property type="match status" value="1"/>
</dbReference>
<protein>
    <recommendedName>
        <fullName evidence="2">UPF0301 protein P409_25420</fullName>
    </recommendedName>
</protein>
<dbReference type="NCBIfam" id="NF001268">
    <property type="entry name" value="PRK00228.1-4"/>
    <property type="match status" value="1"/>
</dbReference>
<dbReference type="PANTHER" id="PTHR30327">
    <property type="entry name" value="UNCHARACTERIZED PROTEIN YQGE"/>
    <property type="match status" value="1"/>
</dbReference>
<sequence>MPADGSYLAGQLLIAMPTLIAPPFARTVIYLCAHNDQGAMGLVVNKPLSTIDFPTLLDQLGIPHGDLLGSTRVQFGGPVESGRGFVLHSTDYRAEKTVVVGDVAVTSTLEVLQAIAGGTGPSRHLLALGYAGWSAGQLDAEIQANGWLNVPCDSDILFGEDLSVKWERAIAKLGIDPMMLSGEAGHA</sequence>
<dbReference type="GO" id="GO:0005829">
    <property type="term" value="C:cytosol"/>
    <property type="evidence" value="ECO:0007669"/>
    <property type="project" value="TreeGrafter"/>
</dbReference>
<evidence type="ECO:0000256" key="2">
    <source>
        <dbReference type="HAMAP-Rule" id="MF_00758"/>
    </source>
</evidence>
<gene>
    <name evidence="3" type="ORF">P409_25420</name>
</gene>
<dbReference type="PANTHER" id="PTHR30327:SF1">
    <property type="entry name" value="UPF0301 PROTEIN YQGE"/>
    <property type="match status" value="1"/>
</dbReference>
<dbReference type="Pfam" id="PF02622">
    <property type="entry name" value="DUF179"/>
    <property type="match status" value="1"/>
</dbReference>
<accession>A0A0A0D122</accession>
<evidence type="ECO:0000313" key="3">
    <source>
        <dbReference type="EMBL" id="KGM31750.1"/>
    </source>
</evidence>
<dbReference type="EMBL" id="JANX01000445">
    <property type="protein sequence ID" value="KGM31750.1"/>
    <property type="molecule type" value="Genomic_DNA"/>
</dbReference>
<comment type="similarity">
    <text evidence="1 2">Belongs to the UPF0301 (AlgH) family.</text>
</comment>
<organism evidence="3 4">
    <name type="scientific">Inquilinus limosus MP06</name>
    <dbReference type="NCBI Taxonomy" id="1398085"/>
    <lineage>
        <taxon>Bacteria</taxon>
        <taxon>Pseudomonadati</taxon>
        <taxon>Pseudomonadota</taxon>
        <taxon>Alphaproteobacteria</taxon>
        <taxon>Rhodospirillales</taxon>
        <taxon>Rhodospirillaceae</taxon>
        <taxon>Inquilinus</taxon>
    </lineage>
</organism>
<dbReference type="Gene3D" id="3.40.1740.10">
    <property type="entry name" value="VC0467-like"/>
    <property type="match status" value="1"/>
</dbReference>
<reference evidence="3 4" key="1">
    <citation type="submission" date="2014-01" db="EMBL/GenBank/DDBJ databases">
        <title>Genome sequence determination for a cystic fibrosis isolate, Inquilinus limosus.</title>
        <authorList>
            <person name="Pino M."/>
            <person name="Di Conza J."/>
            <person name="Gutkind G."/>
        </authorList>
    </citation>
    <scope>NUCLEOTIDE SEQUENCE [LARGE SCALE GENOMIC DNA]</scope>
    <source>
        <strain evidence="3 4">MP06</strain>
    </source>
</reference>
<dbReference type="HAMAP" id="MF_00758">
    <property type="entry name" value="UPF0301"/>
    <property type="match status" value="1"/>
</dbReference>
<proteinExistence type="inferred from homology"/>
<evidence type="ECO:0000313" key="4">
    <source>
        <dbReference type="Proteomes" id="UP000029995"/>
    </source>
</evidence>
<comment type="caution">
    <text evidence="3">The sequence shown here is derived from an EMBL/GenBank/DDBJ whole genome shotgun (WGS) entry which is preliminary data.</text>
</comment>
<dbReference type="Proteomes" id="UP000029995">
    <property type="component" value="Unassembled WGS sequence"/>
</dbReference>
<dbReference type="AlphaFoldDB" id="A0A0A0D122"/>